<gene>
    <name evidence="3" type="ORF">NCTC9149_01100</name>
</gene>
<dbReference type="GO" id="GO:0008823">
    <property type="term" value="F:cupric reductase (NADH) activity"/>
    <property type="evidence" value="ECO:0007669"/>
    <property type="project" value="TreeGrafter"/>
</dbReference>
<dbReference type="Proteomes" id="UP000254571">
    <property type="component" value="Unassembled WGS sequence"/>
</dbReference>
<feature type="domain" description="Pyrroline-5-carboxylate reductase catalytic N-terminal" evidence="2">
    <location>
        <begin position="8"/>
        <end position="97"/>
    </location>
</feature>
<dbReference type="AlphaFoldDB" id="A0A7H4NX28"/>
<sequence>MTYPSPLKIGILGTGHIGKTLTRRLSAAGHQVKVANSRGPETIAPETLATGATPVKAVDAVSDVDVIILSMPLSRLPQIAPVIRHLPDSVIVADTSNYYPHRYGKIDEIEAGQPESLWVSDLLGRGVIKAWNAIGSGSFASKDRQPGAPDRIAIPVAGDNEADRKLIMQLVSDTGFDGYDAGTLALSWRQQPGAPVYCTDLHHDENVGCAGISTGSRLPVRRDLSVAVIQERVGDSKTNPDADFGVRLSRIIFM</sequence>
<evidence type="ECO:0000259" key="2">
    <source>
        <dbReference type="Pfam" id="PF03807"/>
    </source>
</evidence>
<dbReference type="Pfam" id="PF03807">
    <property type="entry name" value="F420_oxidored"/>
    <property type="match status" value="1"/>
</dbReference>
<dbReference type="InterPro" id="IPR051267">
    <property type="entry name" value="STEAP_metalloreductase"/>
</dbReference>
<dbReference type="EMBL" id="UGMX01000002">
    <property type="protein sequence ID" value="STW04743.1"/>
    <property type="molecule type" value="Genomic_DNA"/>
</dbReference>
<dbReference type="GO" id="GO:0015677">
    <property type="term" value="P:copper ion import"/>
    <property type="evidence" value="ECO:0007669"/>
    <property type="project" value="TreeGrafter"/>
</dbReference>
<keyword evidence="1" id="KW-0560">Oxidoreductase</keyword>
<dbReference type="SUPFAM" id="SSF51735">
    <property type="entry name" value="NAD(P)-binding Rossmann-fold domains"/>
    <property type="match status" value="1"/>
</dbReference>
<accession>A0A7H4NX28</accession>
<dbReference type="PANTHER" id="PTHR14239:SF0">
    <property type="entry name" value="F420-DEPENDENT NADP REDUCTASE"/>
    <property type="match status" value="1"/>
</dbReference>
<dbReference type="Gene3D" id="3.40.50.720">
    <property type="entry name" value="NAD(P)-binding Rossmann-like Domain"/>
    <property type="match status" value="1"/>
</dbReference>
<proteinExistence type="predicted"/>
<protein>
    <submittedName>
        <fullName evidence="3">Prephenate dehydrogenase</fullName>
    </submittedName>
</protein>
<dbReference type="InterPro" id="IPR028939">
    <property type="entry name" value="P5C_Rdtase_cat_N"/>
</dbReference>
<evidence type="ECO:0000256" key="1">
    <source>
        <dbReference type="ARBA" id="ARBA00023002"/>
    </source>
</evidence>
<dbReference type="GO" id="GO:0005886">
    <property type="term" value="C:plasma membrane"/>
    <property type="evidence" value="ECO:0007669"/>
    <property type="project" value="TreeGrafter"/>
</dbReference>
<name>A0A7H4NX28_9ENTR</name>
<reference evidence="3 4" key="1">
    <citation type="submission" date="2018-06" db="EMBL/GenBank/DDBJ databases">
        <authorList>
            <consortium name="Pathogen Informatics"/>
            <person name="Doyle S."/>
        </authorList>
    </citation>
    <scope>NUCLEOTIDE SEQUENCE [LARGE SCALE GENOMIC DNA]</scope>
    <source>
        <strain evidence="3 4">NCTC9149</strain>
    </source>
</reference>
<dbReference type="InterPro" id="IPR036291">
    <property type="entry name" value="NAD(P)-bd_dom_sf"/>
</dbReference>
<evidence type="ECO:0000313" key="3">
    <source>
        <dbReference type="EMBL" id="STW04743.1"/>
    </source>
</evidence>
<organism evidence="3 4">
    <name type="scientific">Klebsiella grimontii</name>
    <dbReference type="NCBI Taxonomy" id="2058152"/>
    <lineage>
        <taxon>Bacteria</taxon>
        <taxon>Pseudomonadati</taxon>
        <taxon>Pseudomonadota</taxon>
        <taxon>Gammaproteobacteria</taxon>
        <taxon>Enterobacterales</taxon>
        <taxon>Enterobacteriaceae</taxon>
        <taxon>Klebsiella/Raoultella group</taxon>
        <taxon>Klebsiella</taxon>
    </lineage>
</organism>
<dbReference type="PANTHER" id="PTHR14239">
    <property type="entry name" value="DUDULIN-RELATED"/>
    <property type="match status" value="1"/>
</dbReference>
<evidence type="ECO:0000313" key="4">
    <source>
        <dbReference type="Proteomes" id="UP000254571"/>
    </source>
</evidence>
<dbReference type="GO" id="GO:0052851">
    <property type="term" value="F:ferric-chelate reductase (NADPH) activity"/>
    <property type="evidence" value="ECO:0007669"/>
    <property type="project" value="TreeGrafter"/>
</dbReference>
<comment type="caution">
    <text evidence="3">The sequence shown here is derived from an EMBL/GenBank/DDBJ whole genome shotgun (WGS) entry which is preliminary data.</text>
</comment>